<evidence type="ECO:0000313" key="1">
    <source>
        <dbReference type="EMBL" id="OIR05093.1"/>
    </source>
</evidence>
<evidence type="ECO:0008006" key="2">
    <source>
        <dbReference type="Google" id="ProtNLM"/>
    </source>
</evidence>
<proteinExistence type="predicted"/>
<dbReference type="PROSITE" id="PS51257">
    <property type="entry name" value="PROKAR_LIPOPROTEIN"/>
    <property type="match status" value="1"/>
</dbReference>
<gene>
    <name evidence="1" type="ORF">GALL_129090</name>
</gene>
<dbReference type="EMBL" id="MLJW01000053">
    <property type="protein sequence ID" value="OIR05093.1"/>
    <property type="molecule type" value="Genomic_DNA"/>
</dbReference>
<protein>
    <recommendedName>
        <fullName evidence="2">Cytochrome c domain-containing protein</fullName>
    </recommendedName>
</protein>
<dbReference type="AlphaFoldDB" id="A0A1J5SLV7"/>
<accession>A0A1J5SLV7</accession>
<organism evidence="1">
    <name type="scientific">mine drainage metagenome</name>
    <dbReference type="NCBI Taxonomy" id="410659"/>
    <lineage>
        <taxon>unclassified sequences</taxon>
        <taxon>metagenomes</taxon>
        <taxon>ecological metagenomes</taxon>
    </lineage>
</organism>
<reference evidence="1" key="1">
    <citation type="submission" date="2016-10" db="EMBL/GenBank/DDBJ databases">
        <title>Sequence of Gallionella enrichment culture.</title>
        <authorList>
            <person name="Poehlein A."/>
            <person name="Muehling M."/>
            <person name="Daniel R."/>
        </authorList>
    </citation>
    <scope>NUCLEOTIDE SEQUENCE</scope>
</reference>
<name>A0A1J5SLV7_9ZZZZ</name>
<comment type="caution">
    <text evidence="1">The sequence shown here is derived from an EMBL/GenBank/DDBJ whole genome shotgun (WGS) entry which is preliminary data.</text>
</comment>
<sequence>MKVLKSINMKRITIYSSFLVLLLFALTGCYRDIIYPATAVDPNGPPQFVSFKADLIPIFSNNCAKATCHVSGSVKPYLTSDIAYLQLTGGGFVNILVPNQSIIYQMINGDMQPNIPSAKDRQKIYDWIRNGAPNN</sequence>